<accession>A0ABD2NG20</accession>
<protein>
    <submittedName>
        <fullName evidence="2">Uncharacterized protein</fullName>
    </submittedName>
</protein>
<dbReference type="AlphaFoldDB" id="A0ABD2NG20"/>
<evidence type="ECO:0000256" key="1">
    <source>
        <dbReference type="SAM" id="MobiDB-lite"/>
    </source>
</evidence>
<sequence>MQDNTVKKLYRTNSHSGLPKGSYLVPNPLHFHIVQKKQISMLRKPRLTTVTPFNCSSGYLFNHNRLRTNSEPVVIVDFGNSHTVSLKIPIQIIKGFILPFANALNITSVPTLNTKSSQTTYMNNFQRVGPNLSELENNYTPLLIEDPKPQKSTVDITTSFEAQILQKMHDRIMDISIDSNTTAKNSSDSSGSSQNMNFYDGNIEDNSNESLADMSLILQDLNSTQIIEKQKNARESSETKTSYESDEISHNYGVNAVNELAVCNVVPNGVQEKEISYSK</sequence>
<gene>
    <name evidence="2" type="ORF">HHI36_012762</name>
</gene>
<evidence type="ECO:0000313" key="3">
    <source>
        <dbReference type="Proteomes" id="UP001516400"/>
    </source>
</evidence>
<comment type="caution">
    <text evidence="2">The sequence shown here is derived from an EMBL/GenBank/DDBJ whole genome shotgun (WGS) entry which is preliminary data.</text>
</comment>
<evidence type="ECO:0000313" key="2">
    <source>
        <dbReference type="EMBL" id="KAL3277414.1"/>
    </source>
</evidence>
<organism evidence="2 3">
    <name type="scientific">Cryptolaemus montrouzieri</name>
    <dbReference type="NCBI Taxonomy" id="559131"/>
    <lineage>
        <taxon>Eukaryota</taxon>
        <taxon>Metazoa</taxon>
        <taxon>Ecdysozoa</taxon>
        <taxon>Arthropoda</taxon>
        <taxon>Hexapoda</taxon>
        <taxon>Insecta</taxon>
        <taxon>Pterygota</taxon>
        <taxon>Neoptera</taxon>
        <taxon>Endopterygota</taxon>
        <taxon>Coleoptera</taxon>
        <taxon>Polyphaga</taxon>
        <taxon>Cucujiformia</taxon>
        <taxon>Coccinelloidea</taxon>
        <taxon>Coccinellidae</taxon>
        <taxon>Scymninae</taxon>
        <taxon>Scymnini</taxon>
        <taxon>Cryptolaemus</taxon>
    </lineage>
</organism>
<reference evidence="2 3" key="1">
    <citation type="journal article" date="2021" name="BMC Biol.">
        <title>Horizontally acquired antibacterial genes associated with adaptive radiation of ladybird beetles.</title>
        <authorList>
            <person name="Li H.S."/>
            <person name="Tang X.F."/>
            <person name="Huang Y.H."/>
            <person name="Xu Z.Y."/>
            <person name="Chen M.L."/>
            <person name="Du X.Y."/>
            <person name="Qiu B.Y."/>
            <person name="Chen P.T."/>
            <person name="Zhang W."/>
            <person name="Slipinski A."/>
            <person name="Escalona H.E."/>
            <person name="Waterhouse R.M."/>
            <person name="Zwick A."/>
            <person name="Pang H."/>
        </authorList>
    </citation>
    <scope>NUCLEOTIDE SEQUENCE [LARGE SCALE GENOMIC DNA]</scope>
    <source>
        <strain evidence="2">SYSU2018</strain>
    </source>
</reference>
<keyword evidence="3" id="KW-1185">Reference proteome</keyword>
<dbReference type="EMBL" id="JABFTP020000103">
    <property type="protein sequence ID" value="KAL3277414.1"/>
    <property type="molecule type" value="Genomic_DNA"/>
</dbReference>
<name>A0ABD2NG20_9CUCU</name>
<dbReference type="Proteomes" id="UP001516400">
    <property type="component" value="Unassembled WGS sequence"/>
</dbReference>
<proteinExistence type="predicted"/>
<feature type="region of interest" description="Disordered" evidence="1">
    <location>
        <begin position="180"/>
        <end position="204"/>
    </location>
</feature>